<keyword evidence="2" id="KW-1185">Reference proteome</keyword>
<organism evidence="1 2">
    <name type="scientific">Sphaerodactylus townsendi</name>
    <dbReference type="NCBI Taxonomy" id="933632"/>
    <lineage>
        <taxon>Eukaryota</taxon>
        <taxon>Metazoa</taxon>
        <taxon>Chordata</taxon>
        <taxon>Craniata</taxon>
        <taxon>Vertebrata</taxon>
        <taxon>Euteleostomi</taxon>
        <taxon>Lepidosauria</taxon>
        <taxon>Squamata</taxon>
        <taxon>Bifurcata</taxon>
        <taxon>Gekkota</taxon>
        <taxon>Sphaerodactylidae</taxon>
        <taxon>Sphaerodactylus</taxon>
    </lineage>
</organism>
<name>A0ACB8FEC0_9SAUR</name>
<dbReference type="Proteomes" id="UP000827872">
    <property type="component" value="Linkage Group LG09"/>
</dbReference>
<dbReference type="EMBL" id="CM037622">
    <property type="protein sequence ID" value="KAH8003820.1"/>
    <property type="molecule type" value="Genomic_DNA"/>
</dbReference>
<gene>
    <name evidence="1" type="ORF">K3G42_024430</name>
</gene>
<reference evidence="1" key="1">
    <citation type="submission" date="2021-08" db="EMBL/GenBank/DDBJ databases">
        <title>The first chromosome-level gecko genome reveals the dynamic sex chromosomes of Neotropical dwarf geckos (Sphaerodactylidae: Sphaerodactylus).</title>
        <authorList>
            <person name="Pinto B.J."/>
            <person name="Keating S.E."/>
            <person name="Gamble T."/>
        </authorList>
    </citation>
    <scope>NUCLEOTIDE SEQUENCE</scope>
    <source>
        <strain evidence="1">TG3544</strain>
    </source>
</reference>
<evidence type="ECO:0000313" key="1">
    <source>
        <dbReference type="EMBL" id="KAH8003820.1"/>
    </source>
</evidence>
<sequence>MLEHHPAAITLELDQEEEDVKPPPSLIVELQAQEALEERDQEHMVHVMESVLLPLHNAEFIAIGYLE</sequence>
<proteinExistence type="predicted"/>
<comment type="caution">
    <text evidence="1">The sequence shown here is derived from an EMBL/GenBank/DDBJ whole genome shotgun (WGS) entry which is preliminary data.</text>
</comment>
<protein>
    <submittedName>
        <fullName evidence="1">Uncharacterized protein</fullName>
    </submittedName>
</protein>
<evidence type="ECO:0000313" key="2">
    <source>
        <dbReference type="Proteomes" id="UP000827872"/>
    </source>
</evidence>
<accession>A0ACB8FEC0</accession>